<comment type="caution">
    <text evidence="5">The sequence shown here is derived from an EMBL/GenBank/DDBJ whole genome shotgun (WGS) entry which is preliminary data.</text>
</comment>
<dbReference type="AlphaFoldDB" id="A0A926KVV5"/>
<sequence>MNKKFLVLPLAATMLAASIAGCSNGSSKPAESTAPKGNTAESTASAKKKDPVTLNIRFFGTENGHYRAVDPAFREFEKRTKDTLNTTLNVVWTPPADYGTKHQLWMTSGEDVDLFIPWELNKFAKDGVLADLGKYFNNPQYPGLQKAFSPEYINDNKIFGKTYAIPITNTFMDMEGVIYRKDLLKKYGMKDISSYDDLYNYLEKVKENEKDMVPFGNYGNTAFFKLFTDINAQQLEGKVFPFTGIGNPKKNFVYAQIADDGKSVAGVAALGDPASEWANINPKYGLDYVMNQFNQAKRFNKFIPADTLANPNGLVGKEEKVAAGYVPVGGFKGTADKIKAKNPNAELGFWPIFKNNQELKPGTQSTDGKAWNFIAIPASSKKIDRTMEFLDWIFSNQENNDLFTYGIKGTNWEPVGTNQWKIPDGVDPAKNYGFPGYQLTWNPTLNRMPADLPEQVQKYYEYQFKPDTYKKHVLAGFTFDQEPVKSEIAKCNTVMDKYLPFLLSGFGDVNENLSKMNADLKAAGVDKIKEELKKQINAFLAQKK</sequence>
<protein>
    <submittedName>
        <fullName evidence="5">ABC transporter substrate-binding protein</fullName>
    </submittedName>
</protein>
<evidence type="ECO:0000256" key="3">
    <source>
        <dbReference type="SAM" id="SignalP"/>
    </source>
</evidence>
<feature type="chain" id="PRO_5039534926" evidence="3">
    <location>
        <begin position="23"/>
        <end position="544"/>
    </location>
</feature>
<dbReference type="InterPro" id="IPR050490">
    <property type="entry name" value="Bact_solute-bd_prot1"/>
</dbReference>
<evidence type="ECO:0000256" key="2">
    <source>
        <dbReference type="SAM" id="MobiDB-lite"/>
    </source>
</evidence>
<dbReference type="RefSeq" id="WP_188178275.1">
    <property type="nucleotide sequence ID" value="NZ_JACVVD010000020.1"/>
</dbReference>
<dbReference type="Proteomes" id="UP000650466">
    <property type="component" value="Unassembled WGS sequence"/>
</dbReference>
<reference evidence="5" key="1">
    <citation type="submission" date="2020-09" db="EMBL/GenBank/DDBJ databases">
        <title>Draft Genome Sequence of Paenibacillus sp. WST5.</title>
        <authorList>
            <person name="Bao Z."/>
        </authorList>
    </citation>
    <scope>NUCLEOTIDE SEQUENCE</scope>
    <source>
        <strain evidence="5">WST5</strain>
    </source>
</reference>
<feature type="signal peptide" evidence="3">
    <location>
        <begin position="1"/>
        <end position="22"/>
    </location>
</feature>
<accession>A0A926KVV5</accession>
<gene>
    <name evidence="5" type="ORF">ICC18_31150</name>
</gene>
<dbReference type="Pfam" id="PF12010">
    <property type="entry name" value="DUF3502"/>
    <property type="match status" value="1"/>
</dbReference>
<feature type="region of interest" description="Disordered" evidence="2">
    <location>
        <begin position="23"/>
        <end position="48"/>
    </location>
</feature>
<organism evidence="5 6">
    <name type="scientific">Paenibacillus sedimenti</name>
    <dbReference type="NCBI Taxonomy" id="2770274"/>
    <lineage>
        <taxon>Bacteria</taxon>
        <taxon>Bacillati</taxon>
        <taxon>Bacillota</taxon>
        <taxon>Bacilli</taxon>
        <taxon>Bacillales</taxon>
        <taxon>Paenibacillaceae</taxon>
        <taxon>Paenibacillus</taxon>
    </lineage>
</organism>
<dbReference type="SUPFAM" id="SSF53850">
    <property type="entry name" value="Periplasmic binding protein-like II"/>
    <property type="match status" value="1"/>
</dbReference>
<dbReference type="PANTHER" id="PTHR43649">
    <property type="entry name" value="ARABINOSE-BINDING PROTEIN-RELATED"/>
    <property type="match status" value="1"/>
</dbReference>
<evidence type="ECO:0000256" key="1">
    <source>
        <dbReference type="ARBA" id="ARBA00022729"/>
    </source>
</evidence>
<keyword evidence="6" id="KW-1185">Reference proteome</keyword>
<keyword evidence="1 3" id="KW-0732">Signal</keyword>
<evidence type="ECO:0000313" key="6">
    <source>
        <dbReference type="Proteomes" id="UP000650466"/>
    </source>
</evidence>
<evidence type="ECO:0000259" key="4">
    <source>
        <dbReference type="Pfam" id="PF12010"/>
    </source>
</evidence>
<dbReference type="PANTHER" id="PTHR43649:SF33">
    <property type="entry name" value="POLYGALACTURONAN_RHAMNOGALACTURONAN-BINDING PROTEIN YTCQ"/>
    <property type="match status" value="1"/>
</dbReference>
<dbReference type="Gene3D" id="3.40.190.10">
    <property type="entry name" value="Periplasmic binding protein-like II"/>
    <property type="match status" value="2"/>
</dbReference>
<name>A0A926KVV5_9BACL</name>
<dbReference type="InterPro" id="IPR022627">
    <property type="entry name" value="DUF3502"/>
</dbReference>
<feature type="compositionally biased region" description="Polar residues" evidence="2">
    <location>
        <begin position="23"/>
        <end position="45"/>
    </location>
</feature>
<proteinExistence type="predicted"/>
<feature type="domain" description="DUF3502" evidence="4">
    <location>
        <begin position="474"/>
        <end position="541"/>
    </location>
</feature>
<dbReference type="EMBL" id="JACVVD010000020">
    <property type="protein sequence ID" value="MBD0384502.1"/>
    <property type="molecule type" value="Genomic_DNA"/>
</dbReference>
<evidence type="ECO:0000313" key="5">
    <source>
        <dbReference type="EMBL" id="MBD0384502.1"/>
    </source>
</evidence>
<dbReference type="PROSITE" id="PS51257">
    <property type="entry name" value="PROKAR_LIPOPROTEIN"/>
    <property type="match status" value="1"/>
</dbReference>